<dbReference type="PANTHER" id="PTHR43734:SF1">
    <property type="entry name" value="PHYTOENE DESATURASE"/>
    <property type="match status" value="1"/>
</dbReference>
<dbReference type="NCBIfam" id="TIGR02734">
    <property type="entry name" value="crtI_fam"/>
    <property type="match status" value="1"/>
</dbReference>
<protein>
    <recommendedName>
        <fullName evidence="5">Phytoene desaturase</fullName>
    </recommendedName>
    <alternativeName>
        <fullName evidence="13">Carotenoid biosynthesis cluster protein B</fullName>
    </alternativeName>
    <alternativeName>
        <fullName evidence="8">Phytoene desaturase (3,4-didehydrolycopene-forming)</fullName>
    </alternativeName>
</protein>
<dbReference type="Gene3D" id="3.50.50.60">
    <property type="entry name" value="FAD/NAD(P)-binding domain"/>
    <property type="match status" value="2"/>
</dbReference>
<dbReference type="InterPro" id="IPR036188">
    <property type="entry name" value="FAD/NAD-bd_sf"/>
</dbReference>
<dbReference type="GO" id="GO:0016020">
    <property type="term" value="C:membrane"/>
    <property type="evidence" value="ECO:0007669"/>
    <property type="project" value="UniProtKB-SubCell"/>
</dbReference>
<dbReference type="HOGENOM" id="CLU_019722_2_1_1"/>
<feature type="transmembrane region" description="Helical" evidence="15">
    <location>
        <begin position="563"/>
        <end position="583"/>
    </location>
</feature>
<keyword evidence="18" id="KW-1185">Reference proteome</keyword>
<dbReference type="GO" id="GO:0016117">
    <property type="term" value="P:carotenoid biosynthetic process"/>
    <property type="evidence" value="ECO:0007669"/>
    <property type="project" value="UniProtKB-KW"/>
</dbReference>
<keyword evidence="15" id="KW-0472">Membrane</keyword>
<accession>A0A086T077</accession>
<evidence type="ECO:0000256" key="8">
    <source>
        <dbReference type="ARBA" id="ARBA00034551"/>
    </source>
</evidence>
<keyword evidence="6 14" id="KW-0125">Carotenoid biosynthesis</keyword>
<sequence>MSEKSKSAIIVGAGAGGVALAARLAKAGLRVTVVEKNDHTGGRCSLIHHEGHRFDQGPSLFLLPRLFHQTFEDLGTTLPAAGVDLLRCQTNYNVYFHDGERFQHSSDLAAMRTEMERWEGAGGFERWVAWLREGHRHYEISVREVLGKNFVHFWDMVRPSFVATILDMHPFESMWSRAGRYFYTERLRRVFTFATMYMGMSPFDAPATYSLLQYTEFAEGIWYPKGGFHKVVDALVRIGQSFGVEYRLSTPVARVLTSPDGKKATGVLLESGEELSADIVVLNADLVYSYGNLLPRSPAIENRTRSLQKKEASCSSISFYWSMKRKIPELSTHNIFLAEEYRESFDAIFDRHTIPDEPSFYVNVPSRVDPTAAPDGCDSVIVLVPVGHLSRRSKGATPTADDHDADAEGLLPTDEQHWDQIVDRARTAVISAIEARASCTGLREAIGHEIVNTPPTWETRFNLDRGAILGLSHNFLNVLWFRPKTRAPELGATYFVGASTHPGTGVPIVMAGTRITAEQILGDLGMAVPWSRRDEKVVQGGKVVSEVMDGRSDTWLRFGTEEFIVLVLLGTFVLFTAYLLSYVSGPGLVLS</sequence>
<comment type="caution">
    <text evidence="17">The sequence shown here is derived from an EMBL/GenBank/DDBJ whole genome shotgun (WGS) entry which is preliminary data.</text>
</comment>
<evidence type="ECO:0000256" key="11">
    <source>
        <dbReference type="ARBA" id="ARBA00051928"/>
    </source>
</evidence>
<evidence type="ECO:0000256" key="2">
    <source>
        <dbReference type="ARBA" id="ARBA00004167"/>
    </source>
</evidence>
<gene>
    <name evidence="17" type="ORF">ACRE_065220</name>
</gene>
<comment type="cofactor">
    <cofactor evidence="1">
        <name>NAD(+)</name>
        <dbReference type="ChEBI" id="CHEBI:57540"/>
    </cofactor>
</comment>
<comment type="catalytic activity">
    <reaction evidence="11">
        <text>all-trans-zeta-carotene + A = all-trans-neurosporene + AH2</text>
        <dbReference type="Rhea" id="RHEA:30611"/>
        <dbReference type="ChEBI" id="CHEBI:13193"/>
        <dbReference type="ChEBI" id="CHEBI:16833"/>
        <dbReference type="ChEBI" id="CHEBI:17499"/>
        <dbReference type="ChEBI" id="CHEBI:28068"/>
    </reaction>
    <physiologicalReaction direction="left-to-right" evidence="11">
        <dbReference type="Rhea" id="RHEA:30612"/>
    </physiologicalReaction>
</comment>
<dbReference type="GO" id="GO:0016166">
    <property type="term" value="F:phytoene dehydrogenase activity"/>
    <property type="evidence" value="ECO:0007669"/>
    <property type="project" value="UniProtKB-ARBA"/>
</dbReference>
<comment type="pathway">
    <text evidence="3 14">Carotenoid biosynthesis.</text>
</comment>
<evidence type="ECO:0000256" key="4">
    <source>
        <dbReference type="ARBA" id="ARBA00006046"/>
    </source>
</evidence>
<dbReference type="PANTHER" id="PTHR43734">
    <property type="entry name" value="PHYTOENE DESATURASE"/>
    <property type="match status" value="1"/>
</dbReference>
<dbReference type="AlphaFoldDB" id="A0A086T077"/>
<keyword evidence="7 14" id="KW-0560">Oxidoreductase</keyword>
<dbReference type="FunFam" id="3.50.50.60:FF:000171">
    <property type="entry name" value="zeta-carotene-forming phytoene desaturase"/>
    <property type="match status" value="1"/>
</dbReference>
<name>A0A086T077_HAPC1</name>
<dbReference type="STRING" id="857340.A0A086T077"/>
<dbReference type="OrthoDB" id="7777654at2759"/>
<evidence type="ECO:0000256" key="13">
    <source>
        <dbReference type="ARBA" id="ARBA00078033"/>
    </source>
</evidence>
<comment type="subcellular location">
    <subcellularLocation>
        <location evidence="2">Membrane</location>
        <topology evidence="2">Single-pass membrane protein</topology>
    </subcellularLocation>
</comment>
<evidence type="ECO:0000256" key="7">
    <source>
        <dbReference type="ARBA" id="ARBA00023002"/>
    </source>
</evidence>
<evidence type="ECO:0000256" key="9">
    <source>
        <dbReference type="ARBA" id="ARBA00051356"/>
    </source>
</evidence>
<evidence type="ECO:0000256" key="3">
    <source>
        <dbReference type="ARBA" id="ARBA00004829"/>
    </source>
</evidence>
<dbReference type="Proteomes" id="UP000029964">
    <property type="component" value="Unassembled WGS sequence"/>
</dbReference>
<dbReference type="EMBL" id="JPKY01000086">
    <property type="protein sequence ID" value="KFH42759.1"/>
    <property type="molecule type" value="Genomic_DNA"/>
</dbReference>
<evidence type="ECO:0000256" key="15">
    <source>
        <dbReference type="SAM" id="Phobius"/>
    </source>
</evidence>
<evidence type="ECO:0000256" key="6">
    <source>
        <dbReference type="ARBA" id="ARBA00022746"/>
    </source>
</evidence>
<comment type="similarity">
    <text evidence="4 14">Belongs to the carotenoid/retinoid oxidoreductase family.</text>
</comment>
<organism evidence="17 18">
    <name type="scientific">Hapsidospora chrysogenum (strain ATCC 11550 / CBS 779.69 / DSM 880 / IAM 14645 / JCM 23072 / IMI 49137)</name>
    <name type="common">Acremonium chrysogenum</name>
    <dbReference type="NCBI Taxonomy" id="857340"/>
    <lineage>
        <taxon>Eukaryota</taxon>
        <taxon>Fungi</taxon>
        <taxon>Dikarya</taxon>
        <taxon>Ascomycota</taxon>
        <taxon>Pezizomycotina</taxon>
        <taxon>Sordariomycetes</taxon>
        <taxon>Hypocreomycetidae</taxon>
        <taxon>Hypocreales</taxon>
        <taxon>Bionectriaceae</taxon>
        <taxon>Hapsidospora</taxon>
    </lineage>
</organism>
<evidence type="ECO:0000313" key="17">
    <source>
        <dbReference type="EMBL" id="KFH42759.1"/>
    </source>
</evidence>
<comment type="catalytic activity">
    <reaction evidence="9">
        <text>all-trans-neurosporene + A = all-trans-lycopene + AH2</text>
        <dbReference type="Rhea" id="RHEA:30623"/>
        <dbReference type="ChEBI" id="CHEBI:13193"/>
        <dbReference type="ChEBI" id="CHEBI:15948"/>
        <dbReference type="ChEBI" id="CHEBI:16833"/>
        <dbReference type="ChEBI" id="CHEBI:17499"/>
    </reaction>
    <physiologicalReaction direction="left-to-right" evidence="9">
        <dbReference type="Rhea" id="RHEA:30624"/>
    </physiologicalReaction>
</comment>
<reference evidence="18" key="1">
    <citation type="journal article" date="2014" name="Genome Announc.">
        <title>Genome sequence and annotation of Acremonium chrysogenum, producer of the beta-lactam antibiotic cephalosporin C.</title>
        <authorList>
            <person name="Terfehr D."/>
            <person name="Dahlmann T.A."/>
            <person name="Specht T."/>
            <person name="Zadra I."/>
            <person name="Kuernsteiner H."/>
            <person name="Kueck U."/>
        </authorList>
    </citation>
    <scope>NUCLEOTIDE SEQUENCE [LARGE SCALE GENOMIC DNA]</scope>
    <source>
        <strain evidence="18">ATCC 11550 / CBS 779.69 / DSM 880 / IAM 14645 / JCM 23072 / IMI 49137</strain>
    </source>
</reference>
<comment type="catalytic activity">
    <reaction evidence="12">
        <text>15-cis-phytoene + A = all-trans-phytofluene + AH2</text>
        <dbReference type="Rhea" id="RHEA:30603"/>
        <dbReference type="ChEBI" id="CHEBI:13193"/>
        <dbReference type="ChEBI" id="CHEBI:17499"/>
        <dbReference type="ChEBI" id="CHEBI:27787"/>
        <dbReference type="ChEBI" id="CHEBI:28129"/>
    </reaction>
    <physiologicalReaction direction="left-to-right" evidence="12">
        <dbReference type="Rhea" id="RHEA:30604"/>
    </physiologicalReaction>
</comment>
<evidence type="ECO:0000256" key="14">
    <source>
        <dbReference type="RuleBase" id="RU362075"/>
    </source>
</evidence>
<evidence type="ECO:0000256" key="10">
    <source>
        <dbReference type="ARBA" id="ARBA00051545"/>
    </source>
</evidence>
<evidence type="ECO:0000259" key="16">
    <source>
        <dbReference type="Pfam" id="PF01593"/>
    </source>
</evidence>
<evidence type="ECO:0000256" key="5">
    <source>
        <dbReference type="ARBA" id="ARBA00013293"/>
    </source>
</evidence>
<keyword evidence="15" id="KW-0812">Transmembrane</keyword>
<dbReference type="Pfam" id="PF01593">
    <property type="entry name" value="Amino_oxidase"/>
    <property type="match status" value="1"/>
</dbReference>
<dbReference type="InterPro" id="IPR014105">
    <property type="entry name" value="Carotenoid/retinoid_OxRdtase"/>
</dbReference>
<comment type="catalytic activity">
    <reaction evidence="10">
        <text>all-trans-phytofluene + A = all-trans-zeta-carotene + AH2</text>
        <dbReference type="Rhea" id="RHEA:30607"/>
        <dbReference type="ChEBI" id="CHEBI:13193"/>
        <dbReference type="ChEBI" id="CHEBI:17499"/>
        <dbReference type="ChEBI" id="CHEBI:28068"/>
        <dbReference type="ChEBI" id="CHEBI:28129"/>
    </reaction>
    <physiologicalReaction direction="left-to-right" evidence="10">
        <dbReference type="Rhea" id="RHEA:30608"/>
    </physiologicalReaction>
</comment>
<keyword evidence="15" id="KW-1133">Transmembrane helix</keyword>
<feature type="domain" description="Amine oxidase" evidence="16">
    <location>
        <begin position="17"/>
        <end position="290"/>
    </location>
</feature>
<dbReference type="SUPFAM" id="SSF51905">
    <property type="entry name" value="FAD/NAD(P)-binding domain"/>
    <property type="match status" value="1"/>
</dbReference>
<evidence type="ECO:0000313" key="18">
    <source>
        <dbReference type="Proteomes" id="UP000029964"/>
    </source>
</evidence>
<evidence type="ECO:0000256" key="12">
    <source>
        <dbReference type="ARBA" id="ARBA00052475"/>
    </source>
</evidence>
<dbReference type="InterPro" id="IPR002937">
    <property type="entry name" value="Amino_oxidase"/>
</dbReference>
<proteinExistence type="inferred from homology"/>
<evidence type="ECO:0000256" key="1">
    <source>
        <dbReference type="ARBA" id="ARBA00001911"/>
    </source>
</evidence>